<dbReference type="Proteomes" id="UP000095283">
    <property type="component" value="Unplaced"/>
</dbReference>
<evidence type="ECO:0000256" key="1">
    <source>
        <dbReference type="SAM" id="MobiDB-lite"/>
    </source>
</evidence>
<proteinExistence type="predicted"/>
<organism evidence="2 3">
    <name type="scientific">Heterorhabditis bacteriophora</name>
    <name type="common">Entomopathogenic nematode worm</name>
    <dbReference type="NCBI Taxonomy" id="37862"/>
    <lineage>
        <taxon>Eukaryota</taxon>
        <taxon>Metazoa</taxon>
        <taxon>Ecdysozoa</taxon>
        <taxon>Nematoda</taxon>
        <taxon>Chromadorea</taxon>
        <taxon>Rhabditida</taxon>
        <taxon>Rhabditina</taxon>
        <taxon>Rhabditomorpha</taxon>
        <taxon>Strongyloidea</taxon>
        <taxon>Heterorhabditidae</taxon>
        <taxon>Heterorhabditis</taxon>
    </lineage>
</organism>
<feature type="region of interest" description="Disordered" evidence="1">
    <location>
        <begin position="310"/>
        <end position="340"/>
    </location>
</feature>
<evidence type="ECO:0000313" key="2">
    <source>
        <dbReference type="Proteomes" id="UP000095283"/>
    </source>
</evidence>
<keyword evidence="2" id="KW-1185">Reference proteome</keyword>
<reference evidence="3" key="1">
    <citation type="submission" date="2016-11" db="UniProtKB">
        <authorList>
            <consortium name="WormBaseParasite"/>
        </authorList>
    </citation>
    <scope>IDENTIFICATION</scope>
</reference>
<name>A0A1I7XS08_HETBA</name>
<protein>
    <submittedName>
        <fullName evidence="3">Ovule protein</fullName>
    </submittedName>
</protein>
<dbReference type="AlphaFoldDB" id="A0A1I7XS08"/>
<dbReference type="WBParaSite" id="Hba_20527">
    <property type="protein sequence ID" value="Hba_20527"/>
    <property type="gene ID" value="Hba_20527"/>
</dbReference>
<feature type="compositionally biased region" description="Basic and acidic residues" evidence="1">
    <location>
        <begin position="311"/>
        <end position="340"/>
    </location>
</feature>
<accession>A0A1I7XS08</accession>
<sequence>MAKEVLQMVDMMENRVYVQMDKDTQTAADKQFSFVCQLAEGHINNFSSNTIRRHPVASHSVNNEYSLSPVQAISTMNVKFRSPTEPSSVPRVSAFSSDAHFGNWPIPGAKPYSPGTKAVSSWPKQLAPVPIVPISPHPHIPSIALSDENPIHPIAHNHPSVFPINSLSQSNSQQSINNENTRSLPMMASDPFLRTPIGSDFDKNLVSSQSSYHIPPVAFRNPSIQEISSLIKGNSYAKVSRYSSSGSSILPSKIHIDQGIGMGLKPVNKGKATEIPAHPWNLQSTLSPIETSERTLPHGRTLKEGSANIDFTKDTDDHMNEEKNSTESTTHRMETGRVSA</sequence>
<evidence type="ECO:0000313" key="3">
    <source>
        <dbReference type="WBParaSite" id="Hba_20527"/>
    </source>
</evidence>